<keyword evidence="6" id="KW-0472">Membrane</keyword>
<accession>A0A846TYP0</accession>
<dbReference type="PANTHER" id="PTHR34584:SF1">
    <property type="entry name" value="NA(+)_H(+) ANTIPORTER SUBUNIT E1"/>
    <property type="match status" value="1"/>
</dbReference>
<dbReference type="GO" id="GO:0005886">
    <property type="term" value="C:plasma membrane"/>
    <property type="evidence" value="ECO:0007669"/>
    <property type="project" value="UniProtKB-SubCell"/>
</dbReference>
<dbReference type="PANTHER" id="PTHR34584">
    <property type="entry name" value="NA(+)/H(+) ANTIPORTER SUBUNIT E1"/>
    <property type="match status" value="1"/>
</dbReference>
<comment type="subcellular location">
    <subcellularLocation>
        <location evidence="1">Cell membrane</location>
        <topology evidence="1">Multi-pass membrane protein</topology>
    </subcellularLocation>
</comment>
<evidence type="ECO:0000256" key="3">
    <source>
        <dbReference type="ARBA" id="ARBA00022475"/>
    </source>
</evidence>
<keyword evidence="4" id="KW-0812">Transmembrane</keyword>
<evidence type="ECO:0000313" key="8">
    <source>
        <dbReference type="Proteomes" id="UP000521379"/>
    </source>
</evidence>
<keyword evidence="3" id="KW-1003">Cell membrane</keyword>
<keyword evidence="8" id="KW-1185">Reference proteome</keyword>
<organism evidence="7 8">
    <name type="scientific">Kocuria subflava</name>
    <dbReference type="NCBI Taxonomy" id="1736139"/>
    <lineage>
        <taxon>Bacteria</taxon>
        <taxon>Bacillati</taxon>
        <taxon>Actinomycetota</taxon>
        <taxon>Actinomycetes</taxon>
        <taxon>Micrococcales</taxon>
        <taxon>Micrococcaceae</taxon>
        <taxon>Kocuria</taxon>
    </lineage>
</organism>
<evidence type="ECO:0000256" key="4">
    <source>
        <dbReference type="ARBA" id="ARBA00022692"/>
    </source>
</evidence>
<dbReference type="AlphaFoldDB" id="A0A846TYP0"/>
<dbReference type="Proteomes" id="UP000521379">
    <property type="component" value="Unassembled WGS sequence"/>
</dbReference>
<sequence length="118" mass="13293">MTWLTWPFRLMFFVLWFAKELVVSSVAVIKDNLTPGQDSTTGLTRMTTRCRNDWELTLLAALITVTPGTLVIGNTTENGRRVLFVHTLYFPDADVSRKELAGMETQMLTAVRREGAPS</sequence>
<comment type="similarity">
    <text evidence="2">Belongs to the CPA3 antiporters (TC 2.A.63) subunit E family.</text>
</comment>
<dbReference type="RefSeq" id="WP_119933814.1">
    <property type="nucleotide sequence ID" value="NZ_JAAVUN010000043.1"/>
</dbReference>
<comment type="caution">
    <text evidence="7">The sequence shown here is derived from an EMBL/GenBank/DDBJ whole genome shotgun (WGS) entry which is preliminary data.</text>
</comment>
<proteinExistence type="inferred from homology"/>
<keyword evidence="5" id="KW-1133">Transmembrane helix</keyword>
<evidence type="ECO:0000256" key="5">
    <source>
        <dbReference type="ARBA" id="ARBA00022989"/>
    </source>
</evidence>
<dbReference type="GO" id="GO:0008324">
    <property type="term" value="F:monoatomic cation transmembrane transporter activity"/>
    <property type="evidence" value="ECO:0007669"/>
    <property type="project" value="InterPro"/>
</dbReference>
<name>A0A846TYP0_9MICC</name>
<dbReference type="EMBL" id="JAAVUN010000043">
    <property type="protein sequence ID" value="NKE10724.1"/>
    <property type="molecule type" value="Genomic_DNA"/>
</dbReference>
<protein>
    <submittedName>
        <fullName evidence="7">Sodium:proton antiporter</fullName>
    </submittedName>
</protein>
<evidence type="ECO:0000256" key="2">
    <source>
        <dbReference type="ARBA" id="ARBA00006228"/>
    </source>
</evidence>
<evidence type="ECO:0000256" key="1">
    <source>
        <dbReference type="ARBA" id="ARBA00004651"/>
    </source>
</evidence>
<gene>
    <name evidence="7" type="ORF">GTW58_12470</name>
</gene>
<evidence type="ECO:0000256" key="6">
    <source>
        <dbReference type="ARBA" id="ARBA00023136"/>
    </source>
</evidence>
<dbReference type="Pfam" id="PF01899">
    <property type="entry name" value="MNHE"/>
    <property type="match status" value="1"/>
</dbReference>
<dbReference type="InterPro" id="IPR002758">
    <property type="entry name" value="Cation_antiport_E"/>
</dbReference>
<evidence type="ECO:0000313" key="7">
    <source>
        <dbReference type="EMBL" id="NKE10724.1"/>
    </source>
</evidence>
<reference evidence="7 8" key="1">
    <citation type="submission" date="2020-02" db="EMBL/GenBank/DDBJ databases">
        <authorList>
            <person name="Sun Q."/>
        </authorList>
    </citation>
    <scope>NUCLEOTIDE SEQUENCE [LARGE SCALE GENOMIC DNA]</scope>
    <source>
        <strain evidence="7 8">YIM 13062</strain>
    </source>
</reference>